<dbReference type="PANTHER" id="PTHR30204:SF69">
    <property type="entry name" value="MERR-FAMILY TRANSCRIPTIONAL REGULATOR"/>
    <property type="match status" value="1"/>
</dbReference>
<keyword evidence="5" id="KW-0175">Coiled coil</keyword>
<dbReference type="PROSITE" id="PS50937">
    <property type="entry name" value="HTH_MERR_2"/>
    <property type="match status" value="1"/>
</dbReference>
<evidence type="ECO:0000256" key="4">
    <source>
        <dbReference type="ARBA" id="ARBA00023163"/>
    </source>
</evidence>
<evidence type="ECO:0000256" key="1">
    <source>
        <dbReference type="ARBA" id="ARBA00022491"/>
    </source>
</evidence>
<evidence type="ECO:0000313" key="7">
    <source>
        <dbReference type="EMBL" id="MBE5034831.1"/>
    </source>
</evidence>
<dbReference type="Proteomes" id="UP001516588">
    <property type="component" value="Unassembled WGS sequence"/>
</dbReference>
<dbReference type="InterPro" id="IPR009061">
    <property type="entry name" value="DNA-bd_dom_put_sf"/>
</dbReference>
<evidence type="ECO:0000259" key="6">
    <source>
        <dbReference type="PROSITE" id="PS50937"/>
    </source>
</evidence>
<dbReference type="RefSeq" id="WP_226384496.1">
    <property type="nucleotide sequence ID" value="NZ_JADCKA010000001.1"/>
</dbReference>
<name>A0ABR9QVC3_9FIRM</name>
<dbReference type="SUPFAM" id="SSF55136">
    <property type="entry name" value="Probable bacterial effector-binding domain"/>
    <property type="match status" value="1"/>
</dbReference>
<feature type="domain" description="HTH merR-type" evidence="6">
    <location>
        <begin position="4"/>
        <end position="74"/>
    </location>
</feature>
<keyword evidence="8" id="KW-1185">Reference proteome</keyword>
<keyword evidence="4" id="KW-0804">Transcription</keyword>
<comment type="caution">
    <text evidence="7">The sequence shown here is derived from an EMBL/GenBank/DDBJ whole genome shotgun (WGS) entry which is preliminary data.</text>
</comment>
<dbReference type="InterPro" id="IPR011256">
    <property type="entry name" value="Reg_factor_effector_dom_sf"/>
</dbReference>
<dbReference type="EMBL" id="JADCKA010000001">
    <property type="protein sequence ID" value="MBE5034831.1"/>
    <property type="molecule type" value="Genomic_DNA"/>
</dbReference>
<keyword evidence="2" id="KW-0805">Transcription regulation</keyword>
<dbReference type="Pfam" id="PF06445">
    <property type="entry name" value="GyrI-like"/>
    <property type="match status" value="1"/>
</dbReference>
<feature type="coiled-coil region" evidence="5">
    <location>
        <begin position="81"/>
        <end position="115"/>
    </location>
</feature>
<organism evidence="7 8">
    <name type="scientific">Gallibacter intestinalis</name>
    <dbReference type="NCBI Taxonomy" id="2779356"/>
    <lineage>
        <taxon>Bacteria</taxon>
        <taxon>Bacillati</taxon>
        <taxon>Bacillota</taxon>
        <taxon>Clostridia</taxon>
        <taxon>Eubacteriales</taxon>
        <taxon>Eubacteriaceae</taxon>
        <taxon>Gallibacter</taxon>
    </lineage>
</organism>
<dbReference type="SUPFAM" id="SSF46955">
    <property type="entry name" value="Putative DNA-binding domain"/>
    <property type="match status" value="1"/>
</dbReference>
<gene>
    <name evidence="7" type="ORF">INF20_00810</name>
</gene>
<sequence length="274" mass="31549">MGKYFTAGEFAAIHGMSKQTLLFYDKIGLIKPAYVDENNRYRYYSAKQMEVLDTISMLKEVGMPLAEIREYMDDRSVEGAILLLEKENEKLTEKIKKQRRINRRIKAKIAQLKEAAEISGTDKVRYEFQKRRYLYAEDVKEPFTLFDTDVAIKTLFEEASREKIEHNYQIGSVIPLKKILEGKYTEASKAYTVMEKTAESEHCLVVEEGVYAVFYHKGAYAETPSTYVKAIEEIKKDGYIISGDSFEDSIVDNLTAGNEKDYLTKISIPVKKMV</sequence>
<evidence type="ECO:0000256" key="2">
    <source>
        <dbReference type="ARBA" id="ARBA00023015"/>
    </source>
</evidence>
<reference evidence="7 8" key="1">
    <citation type="submission" date="2020-10" db="EMBL/GenBank/DDBJ databases">
        <title>ChiBAC.</title>
        <authorList>
            <person name="Zenner C."/>
            <person name="Hitch T.C.A."/>
            <person name="Clavel T."/>
        </authorList>
    </citation>
    <scope>NUCLEOTIDE SEQUENCE [LARGE SCALE GENOMIC DNA]</scope>
    <source>
        <strain evidence="7 8">DSM 108706</strain>
    </source>
</reference>
<dbReference type="Gene3D" id="3.20.80.10">
    <property type="entry name" value="Regulatory factor, effector binding domain"/>
    <property type="match status" value="1"/>
</dbReference>
<evidence type="ECO:0000256" key="5">
    <source>
        <dbReference type="SAM" id="Coils"/>
    </source>
</evidence>
<keyword evidence="3" id="KW-0238">DNA-binding</keyword>
<evidence type="ECO:0000256" key="3">
    <source>
        <dbReference type="ARBA" id="ARBA00023125"/>
    </source>
</evidence>
<protein>
    <submittedName>
        <fullName evidence="7">MerR family transcriptional regulator</fullName>
    </submittedName>
</protein>
<dbReference type="InterPro" id="IPR000551">
    <property type="entry name" value="MerR-type_HTH_dom"/>
</dbReference>
<accession>A0ABR9QVC3</accession>
<dbReference type="Gene3D" id="1.10.1660.10">
    <property type="match status" value="1"/>
</dbReference>
<keyword evidence="1" id="KW-0678">Repressor</keyword>
<dbReference type="InterPro" id="IPR047057">
    <property type="entry name" value="MerR_fam"/>
</dbReference>
<dbReference type="PANTHER" id="PTHR30204">
    <property type="entry name" value="REDOX-CYCLING DRUG-SENSING TRANSCRIPTIONAL ACTIVATOR SOXR"/>
    <property type="match status" value="1"/>
</dbReference>
<dbReference type="SMART" id="SM00422">
    <property type="entry name" value="HTH_MERR"/>
    <property type="match status" value="1"/>
</dbReference>
<dbReference type="InterPro" id="IPR029442">
    <property type="entry name" value="GyrI-like"/>
</dbReference>
<evidence type="ECO:0000313" key="8">
    <source>
        <dbReference type="Proteomes" id="UP001516588"/>
    </source>
</evidence>
<dbReference type="Pfam" id="PF13411">
    <property type="entry name" value="MerR_1"/>
    <property type="match status" value="1"/>
</dbReference>
<proteinExistence type="predicted"/>
<dbReference type="CDD" id="cd04782">
    <property type="entry name" value="HTH_BltR"/>
    <property type="match status" value="1"/>
</dbReference>